<dbReference type="Proteomes" id="UP001595859">
    <property type="component" value="Unassembled WGS sequence"/>
</dbReference>
<organism evidence="2 3">
    <name type="scientific">Actinophytocola glycyrrhizae</name>
    <dbReference type="NCBI Taxonomy" id="2044873"/>
    <lineage>
        <taxon>Bacteria</taxon>
        <taxon>Bacillati</taxon>
        <taxon>Actinomycetota</taxon>
        <taxon>Actinomycetes</taxon>
        <taxon>Pseudonocardiales</taxon>
        <taxon>Pseudonocardiaceae</taxon>
    </lineage>
</organism>
<dbReference type="SUPFAM" id="SSF47336">
    <property type="entry name" value="ACP-like"/>
    <property type="match status" value="1"/>
</dbReference>
<dbReference type="InterPro" id="IPR036736">
    <property type="entry name" value="ACP-like_sf"/>
</dbReference>
<dbReference type="Pfam" id="PF00550">
    <property type="entry name" value="PP-binding"/>
    <property type="match status" value="1"/>
</dbReference>
<reference evidence="3" key="1">
    <citation type="journal article" date="2019" name="Int. J. Syst. Evol. Microbiol.">
        <title>The Global Catalogue of Microorganisms (GCM) 10K type strain sequencing project: providing services to taxonomists for standard genome sequencing and annotation.</title>
        <authorList>
            <consortium name="The Broad Institute Genomics Platform"/>
            <consortium name="The Broad Institute Genome Sequencing Center for Infectious Disease"/>
            <person name="Wu L."/>
            <person name="Ma J."/>
        </authorList>
    </citation>
    <scope>NUCLEOTIDE SEQUENCE [LARGE SCALE GENOMIC DNA]</scope>
    <source>
        <strain evidence="3">ZS-22-S1</strain>
    </source>
</reference>
<accession>A0ABV9RX50</accession>
<dbReference type="Gene3D" id="1.10.1200.10">
    <property type="entry name" value="ACP-like"/>
    <property type="match status" value="1"/>
</dbReference>
<dbReference type="PANTHER" id="PTHR45527:SF1">
    <property type="entry name" value="FATTY ACID SYNTHASE"/>
    <property type="match status" value="1"/>
</dbReference>
<dbReference type="CDD" id="cd05930">
    <property type="entry name" value="A_NRPS"/>
    <property type="match status" value="1"/>
</dbReference>
<dbReference type="InterPro" id="IPR045851">
    <property type="entry name" value="AMP-bd_C_sf"/>
</dbReference>
<dbReference type="EMBL" id="JBHSIS010000002">
    <property type="protein sequence ID" value="MFC4851889.1"/>
    <property type="molecule type" value="Genomic_DNA"/>
</dbReference>
<dbReference type="InterPro" id="IPR000873">
    <property type="entry name" value="AMP-dep_synth/lig_dom"/>
</dbReference>
<dbReference type="Pfam" id="PF13193">
    <property type="entry name" value="AMP-binding_C"/>
    <property type="match status" value="1"/>
</dbReference>
<dbReference type="PANTHER" id="PTHR45527">
    <property type="entry name" value="NONRIBOSOMAL PEPTIDE SYNTHETASE"/>
    <property type="match status" value="1"/>
</dbReference>
<proteinExistence type="predicted"/>
<feature type="domain" description="Carrier" evidence="1">
    <location>
        <begin position="489"/>
        <end position="564"/>
    </location>
</feature>
<dbReference type="Pfam" id="PF00501">
    <property type="entry name" value="AMP-binding"/>
    <property type="match status" value="1"/>
</dbReference>
<dbReference type="RefSeq" id="WP_378054994.1">
    <property type="nucleotide sequence ID" value="NZ_JBHSIS010000002.1"/>
</dbReference>
<dbReference type="SUPFAM" id="SSF56801">
    <property type="entry name" value="Acetyl-CoA synthetase-like"/>
    <property type="match status" value="1"/>
</dbReference>
<dbReference type="InterPro" id="IPR025110">
    <property type="entry name" value="AMP-bd_C"/>
</dbReference>
<evidence type="ECO:0000313" key="3">
    <source>
        <dbReference type="Proteomes" id="UP001595859"/>
    </source>
</evidence>
<dbReference type="InterPro" id="IPR042099">
    <property type="entry name" value="ANL_N_sf"/>
</dbReference>
<dbReference type="PROSITE" id="PS50075">
    <property type="entry name" value="CARRIER"/>
    <property type="match status" value="1"/>
</dbReference>
<gene>
    <name evidence="2" type="ORF">ACFPCV_00130</name>
</gene>
<dbReference type="Gene3D" id="3.40.50.12780">
    <property type="entry name" value="N-terminal domain of ligase-like"/>
    <property type="match status" value="1"/>
</dbReference>
<comment type="caution">
    <text evidence="2">The sequence shown here is derived from an EMBL/GenBank/DDBJ whole genome shotgun (WGS) entry which is preliminary data.</text>
</comment>
<name>A0ABV9RX50_9PSEU</name>
<sequence length="579" mass="60176">MSETPDAPCVVDGQGSWSYAELDGLARRIAGVLAEGVRPGDTVTVCLDRSVTLVAIAIAVARLGAVYLPLGPRVGPGRLDDLLGRVRSPAVIGPPGLLAGRGRRARLEVPAEGANAVAEVTVAFLAAETGAVAAPAGTFYSVLTSGSSGTPKAVAVGGAALANAVSYYNETADVVPGDLLSLLVAAQFDPHISELWCGLSAGAALAVAPDEIRYDPEALMRWLRQAEVAVAHVATPVAERVLSRPWPPGLPLRCMYIGGERLRRRPSPDVTAKVCNVYGPAEAIIATGAVIEPRADGSAPPIGRPVPGVEVCVVGQDGRLVARGEAGELLIGGACLSEGYLDEELTGERFVAGPDGSGLERVYRSGDKVRMRADDVLEYLGRLDSQVKISGVRIEPAEVEAVLEKDPGVNRAVVVVREHPGGAPTLAAFLRASGNQLDVDALLAGARSHLPEQAIPGEVHLVGKFPLNANGKVDTAALFAGVEAAGSSGVPAGIAKQLAAIWRELLDVDEVDDSSNLFELGGNSMDAFRLATVVKETFGVHIPMKSIMTLRTLGRLASAIDAEQAAADLRASEEHYGTW</sequence>
<dbReference type="Gene3D" id="3.30.300.30">
    <property type="match status" value="1"/>
</dbReference>
<protein>
    <submittedName>
        <fullName evidence="2">AMP-binding protein</fullName>
    </submittedName>
</protein>
<keyword evidence="3" id="KW-1185">Reference proteome</keyword>
<evidence type="ECO:0000259" key="1">
    <source>
        <dbReference type="PROSITE" id="PS50075"/>
    </source>
</evidence>
<dbReference type="InterPro" id="IPR009081">
    <property type="entry name" value="PP-bd_ACP"/>
</dbReference>
<evidence type="ECO:0000313" key="2">
    <source>
        <dbReference type="EMBL" id="MFC4851889.1"/>
    </source>
</evidence>